<evidence type="ECO:0000256" key="1">
    <source>
        <dbReference type="ARBA" id="ARBA00004651"/>
    </source>
</evidence>
<feature type="transmembrane region" description="Helical" evidence="9">
    <location>
        <begin position="216"/>
        <end position="237"/>
    </location>
</feature>
<feature type="transmembrane region" description="Helical" evidence="9">
    <location>
        <begin position="103"/>
        <end position="126"/>
    </location>
</feature>
<keyword evidence="6 9" id="KW-0472">Membrane</keyword>
<dbReference type="KEGG" id="spun:BFF78_02075"/>
<dbReference type="GO" id="GO:0015204">
    <property type="term" value="F:urea transmembrane transporter activity"/>
    <property type="evidence" value="ECO:0007669"/>
    <property type="project" value="InterPro"/>
</dbReference>
<feature type="transmembrane region" description="Helical" evidence="9">
    <location>
        <begin position="267"/>
        <end position="290"/>
    </location>
</feature>
<feature type="compositionally biased region" description="Basic and acidic residues" evidence="8">
    <location>
        <begin position="325"/>
        <end position="340"/>
    </location>
</feature>
<dbReference type="GO" id="GO:0005886">
    <property type="term" value="C:plasma membrane"/>
    <property type="evidence" value="ECO:0007669"/>
    <property type="project" value="UniProtKB-SubCell"/>
</dbReference>
<keyword evidence="4 9" id="KW-0812">Transmembrane</keyword>
<evidence type="ECO:0000256" key="9">
    <source>
        <dbReference type="SAM" id="Phobius"/>
    </source>
</evidence>
<keyword evidence="5 9" id="KW-1133">Transmembrane helix</keyword>
<sequence>MKVHRYTDTSEKGHGLEFGIRVLRGLAQVMFLESAWSGAVFALALCTADWRYGAYGLGGAALGTGTACLLGVTRERVRAGLEGFNSCLTALCLAVFLDARRPATALLAVVACLMVTVVTAAVVQLLHVWDLPTLTLPYCLLAGAVTVAAPAFQRIWSTGESVAVLPRAASGPTVLRPYDVAGAFLRNLSQVFFMDQWYAGALLLAGLFLASRTAGWVACCGSATGILTAWALGAPAARIADGTLGYNAVLVALALCGVFLPATRATLLYALLGAATATALTPAAAALLAPSGGRPFTWPFVLTALGFLMAARRFPRITGPTTRATTDHPAADPPRDEEAAACRQNGSARSSPRRGVRFSDPA</sequence>
<dbReference type="EMBL" id="CP017248">
    <property type="protein sequence ID" value="AOR30022.1"/>
    <property type="molecule type" value="Genomic_DNA"/>
</dbReference>
<name>A0A1D7Y361_9ACTN</name>
<comment type="similarity">
    <text evidence="2">Belongs to the urea transporter family.</text>
</comment>
<evidence type="ECO:0000256" key="4">
    <source>
        <dbReference type="ARBA" id="ARBA00022692"/>
    </source>
</evidence>
<dbReference type="Gene3D" id="1.10.3430.10">
    <property type="entry name" value="Ammonium transporter AmtB like domains"/>
    <property type="match status" value="1"/>
</dbReference>
<keyword evidence="3" id="KW-1003">Cell membrane</keyword>
<feature type="transmembrane region" description="Helical" evidence="9">
    <location>
        <begin position="296"/>
        <end position="314"/>
    </location>
</feature>
<dbReference type="PANTHER" id="PTHR10464:SF4">
    <property type="entry name" value="UREA TRANSPORTER"/>
    <property type="match status" value="1"/>
</dbReference>
<feature type="region of interest" description="Disordered" evidence="8">
    <location>
        <begin position="319"/>
        <end position="362"/>
    </location>
</feature>
<gene>
    <name evidence="10" type="ORF">BFF78_02075</name>
</gene>
<dbReference type="Proteomes" id="UP000094960">
    <property type="component" value="Chromosome"/>
</dbReference>
<feature type="transmembrane region" description="Helical" evidence="9">
    <location>
        <begin position="243"/>
        <end position="260"/>
    </location>
</feature>
<dbReference type="RefSeq" id="WP_069776676.1">
    <property type="nucleotide sequence ID" value="NZ_CP017248.1"/>
</dbReference>
<evidence type="ECO:0000256" key="2">
    <source>
        <dbReference type="ARBA" id="ARBA00005914"/>
    </source>
</evidence>
<dbReference type="InterPro" id="IPR029020">
    <property type="entry name" value="Ammonium/urea_transptr"/>
</dbReference>
<evidence type="ECO:0000256" key="3">
    <source>
        <dbReference type="ARBA" id="ARBA00022475"/>
    </source>
</evidence>
<evidence type="ECO:0000256" key="7">
    <source>
        <dbReference type="PIRSR" id="PIRSR016502-1"/>
    </source>
</evidence>
<evidence type="ECO:0000256" key="5">
    <source>
        <dbReference type="ARBA" id="ARBA00022989"/>
    </source>
</evidence>
<comment type="subcellular location">
    <subcellularLocation>
        <location evidence="1">Cell membrane</location>
        <topology evidence="1">Multi-pass membrane protein</topology>
    </subcellularLocation>
</comment>
<evidence type="ECO:0000256" key="6">
    <source>
        <dbReference type="ARBA" id="ARBA00023136"/>
    </source>
</evidence>
<dbReference type="PIRSF" id="PIRSF016502">
    <property type="entry name" value="Urea_transporter"/>
    <property type="match status" value="1"/>
</dbReference>
<dbReference type="InterPro" id="IPR004937">
    <property type="entry name" value="Urea_transporter"/>
</dbReference>
<evidence type="ECO:0000313" key="10">
    <source>
        <dbReference type="EMBL" id="AOR30022.1"/>
    </source>
</evidence>
<evidence type="ECO:0000313" key="11">
    <source>
        <dbReference type="Proteomes" id="UP000094960"/>
    </source>
</evidence>
<dbReference type="AlphaFoldDB" id="A0A1D7Y361"/>
<proteinExistence type="inferred from homology"/>
<feature type="transmembrane region" description="Helical" evidence="9">
    <location>
        <begin position="191"/>
        <end position="209"/>
    </location>
</feature>
<accession>A0A1D7Y361</accession>
<feature type="site" description="Important for channel permeability" evidence="7">
    <location>
        <position position="297"/>
    </location>
</feature>
<reference evidence="11" key="1">
    <citation type="submission" date="2016-09" db="EMBL/GenBank/DDBJ databases">
        <title>Streptomyces puniciscabiei strain:TW1S1 Genome sequencing and assembly.</title>
        <authorList>
            <person name="Kim M.-K."/>
            <person name="Kim S.B."/>
        </authorList>
    </citation>
    <scope>NUCLEOTIDE SEQUENCE [LARGE SCALE GENOMIC DNA]</scope>
    <source>
        <strain evidence="11">TW1S1</strain>
    </source>
</reference>
<dbReference type="Pfam" id="PF03253">
    <property type="entry name" value="UT"/>
    <property type="match status" value="1"/>
</dbReference>
<protein>
    <submittedName>
        <fullName evidence="10">Urea transporter</fullName>
    </submittedName>
</protein>
<evidence type="ECO:0000256" key="8">
    <source>
        <dbReference type="SAM" id="MobiDB-lite"/>
    </source>
</evidence>
<dbReference type="PANTHER" id="PTHR10464">
    <property type="entry name" value="UREA TRANSPORTER"/>
    <property type="match status" value="1"/>
</dbReference>
<keyword evidence="11" id="KW-1185">Reference proteome</keyword>
<organism evidence="10 11">
    <name type="scientific">Streptomyces fodineus</name>
    <dbReference type="NCBI Taxonomy" id="1904616"/>
    <lineage>
        <taxon>Bacteria</taxon>
        <taxon>Bacillati</taxon>
        <taxon>Actinomycetota</taxon>
        <taxon>Actinomycetes</taxon>
        <taxon>Kitasatosporales</taxon>
        <taxon>Streptomycetaceae</taxon>
        <taxon>Streptomyces</taxon>
    </lineage>
</organism>